<keyword evidence="8 12" id="KW-0406">Ion transport</keyword>
<name>A0A151IQC2_9HYME</name>
<comment type="subcellular location">
    <subcellularLocation>
        <location evidence="1">Membrane</location>
        <topology evidence="1">Multi-pass membrane protein</topology>
    </subcellularLocation>
</comment>
<reference evidence="14 15" key="1">
    <citation type="submission" date="2016-03" db="EMBL/GenBank/DDBJ databases">
        <title>Cyphomyrmex costatus WGS genome.</title>
        <authorList>
            <person name="Nygaard S."/>
            <person name="Hu H."/>
            <person name="Boomsma J."/>
            <person name="Zhang G."/>
        </authorList>
    </citation>
    <scope>NUCLEOTIDE SEQUENCE [LARGE SCALE GENOMIC DNA]</scope>
    <source>
        <strain evidence="14">MS0001</strain>
        <tissue evidence="14">Whole body</tissue>
    </source>
</reference>
<evidence type="ECO:0000256" key="1">
    <source>
        <dbReference type="ARBA" id="ARBA00004141"/>
    </source>
</evidence>
<feature type="transmembrane region" description="Helical" evidence="13">
    <location>
        <begin position="417"/>
        <end position="444"/>
    </location>
</feature>
<dbReference type="Gene3D" id="2.60.470.10">
    <property type="entry name" value="Acid-sensing ion channels like domains"/>
    <property type="match status" value="1"/>
</dbReference>
<accession>A0A151IQC2</accession>
<dbReference type="Gene3D" id="1.10.287.770">
    <property type="entry name" value="YojJ-like"/>
    <property type="match status" value="1"/>
</dbReference>
<keyword evidence="9 13" id="KW-0472">Membrane</keyword>
<dbReference type="GO" id="GO:0005886">
    <property type="term" value="C:plasma membrane"/>
    <property type="evidence" value="ECO:0007669"/>
    <property type="project" value="TreeGrafter"/>
</dbReference>
<keyword evidence="7" id="KW-0915">Sodium</keyword>
<comment type="similarity">
    <text evidence="2 12">Belongs to the amiloride-sensitive sodium channel (TC 1.A.6) family.</text>
</comment>
<dbReference type="Proteomes" id="UP000078542">
    <property type="component" value="Unassembled WGS sequence"/>
</dbReference>
<evidence type="ECO:0000256" key="9">
    <source>
        <dbReference type="ARBA" id="ARBA00023136"/>
    </source>
</evidence>
<feature type="non-terminal residue" evidence="14">
    <location>
        <position position="1"/>
    </location>
</feature>
<evidence type="ECO:0000256" key="4">
    <source>
        <dbReference type="ARBA" id="ARBA00022461"/>
    </source>
</evidence>
<keyword evidence="6 13" id="KW-1133">Transmembrane helix</keyword>
<feature type="transmembrane region" description="Helical" evidence="13">
    <location>
        <begin position="12"/>
        <end position="32"/>
    </location>
</feature>
<keyword evidence="4 12" id="KW-0894">Sodium channel</keyword>
<keyword evidence="5 12" id="KW-0812">Transmembrane</keyword>
<evidence type="ECO:0000256" key="8">
    <source>
        <dbReference type="ARBA" id="ARBA00023065"/>
    </source>
</evidence>
<dbReference type="PANTHER" id="PTHR11690">
    <property type="entry name" value="AMILORIDE-SENSITIVE SODIUM CHANNEL-RELATED"/>
    <property type="match status" value="1"/>
</dbReference>
<evidence type="ECO:0000256" key="2">
    <source>
        <dbReference type="ARBA" id="ARBA00007193"/>
    </source>
</evidence>
<gene>
    <name evidence="14" type="ORF">ALC62_00703</name>
</gene>
<organism evidence="14 15">
    <name type="scientific">Cyphomyrmex costatus</name>
    <dbReference type="NCBI Taxonomy" id="456900"/>
    <lineage>
        <taxon>Eukaryota</taxon>
        <taxon>Metazoa</taxon>
        <taxon>Ecdysozoa</taxon>
        <taxon>Arthropoda</taxon>
        <taxon>Hexapoda</taxon>
        <taxon>Insecta</taxon>
        <taxon>Pterygota</taxon>
        <taxon>Neoptera</taxon>
        <taxon>Endopterygota</taxon>
        <taxon>Hymenoptera</taxon>
        <taxon>Apocrita</taxon>
        <taxon>Aculeata</taxon>
        <taxon>Formicoidea</taxon>
        <taxon>Formicidae</taxon>
        <taxon>Myrmicinae</taxon>
        <taxon>Cyphomyrmex</taxon>
    </lineage>
</organism>
<dbReference type="AlphaFoldDB" id="A0A151IQC2"/>
<sequence>IEGSSVIESFLWFMICMLSIVLCTILMLRLWANYSNNPIVTTIYTSNPIWNVSFPAVTICNNNKVYRPHADLLAKNLWMDGFTTNDSDTFFSSLIKLIRPDKISMDNTTARQFLDRLDMTVEALMEQLMQPCSALLLRCAWIGRVHDCSKIFKTVKSKEGFCCAFNSHYDLNVGYRSKDKQFNFNDTSDDLPGVRTILKAPGSGRDVGLAVALNVEPDKYKATSRPYVGASVMIHDPIDFPDIGVHIAAVSPGHVLAISVTGTSIRGMESLKAIPLEKRLCYFDNEIPGDVRYSHQSCISECIAKHIHHLCGCLPFYYPEAHKGMRTCYLPDINCLLNIRKSIPDYANMGVCKMCLPQCTDMMYTIGPEDVKMENVGFDSDITHGFNINNVSFVYVFFGDVSYVEYRKESIISWDSLLASFGGIFGLCLGGSVMSVIELAYLLTRQLFRRQTRKGQEQSRTKLPPASEVFLSIPAKEKVQLRKLRNCQESDDKRVLVTWYSPVVHRRKTNHDNMYHIKHIKF</sequence>
<protein>
    <submittedName>
        <fullName evidence="14">Sodium channel protein Nach</fullName>
    </submittedName>
</protein>
<keyword evidence="15" id="KW-1185">Reference proteome</keyword>
<dbReference type="STRING" id="456900.A0A151IQC2"/>
<keyword evidence="3 12" id="KW-0813">Transport</keyword>
<evidence type="ECO:0000256" key="12">
    <source>
        <dbReference type="RuleBase" id="RU000679"/>
    </source>
</evidence>
<dbReference type="PANTHER" id="PTHR11690:SF237">
    <property type="entry name" value="PICKPOCKET 16-RELATED"/>
    <property type="match status" value="1"/>
</dbReference>
<dbReference type="InterPro" id="IPR001873">
    <property type="entry name" value="ENaC"/>
</dbReference>
<dbReference type="Pfam" id="PF00858">
    <property type="entry name" value="ASC"/>
    <property type="match status" value="1"/>
</dbReference>
<proteinExistence type="inferred from homology"/>
<evidence type="ECO:0000313" key="15">
    <source>
        <dbReference type="Proteomes" id="UP000078542"/>
    </source>
</evidence>
<evidence type="ECO:0000256" key="5">
    <source>
        <dbReference type="ARBA" id="ARBA00022692"/>
    </source>
</evidence>
<evidence type="ECO:0000256" key="3">
    <source>
        <dbReference type="ARBA" id="ARBA00022448"/>
    </source>
</evidence>
<keyword evidence="11 12" id="KW-0407">Ion channel</keyword>
<evidence type="ECO:0000256" key="6">
    <source>
        <dbReference type="ARBA" id="ARBA00022989"/>
    </source>
</evidence>
<evidence type="ECO:0000256" key="10">
    <source>
        <dbReference type="ARBA" id="ARBA00023201"/>
    </source>
</evidence>
<evidence type="ECO:0000256" key="11">
    <source>
        <dbReference type="ARBA" id="ARBA00023303"/>
    </source>
</evidence>
<dbReference type="PRINTS" id="PR01078">
    <property type="entry name" value="AMINACHANNEL"/>
</dbReference>
<dbReference type="EMBL" id="KQ976782">
    <property type="protein sequence ID" value="KYN08320.1"/>
    <property type="molecule type" value="Genomic_DNA"/>
</dbReference>
<evidence type="ECO:0000313" key="14">
    <source>
        <dbReference type="EMBL" id="KYN08320.1"/>
    </source>
</evidence>
<evidence type="ECO:0000256" key="13">
    <source>
        <dbReference type="SAM" id="Phobius"/>
    </source>
</evidence>
<keyword evidence="10 12" id="KW-0739">Sodium transport</keyword>
<evidence type="ECO:0000256" key="7">
    <source>
        <dbReference type="ARBA" id="ARBA00023053"/>
    </source>
</evidence>
<dbReference type="GO" id="GO:0015280">
    <property type="term" value="F:ligand-gated sodium channel activity"/>
    <property type="evidence" value="ECO:0007669"/>
    <property type="project" value="TreeGrafter"/>
</dbReference>